<dbReference type="GO" id="GO:0016787">
    <property type="term" value="F:hydrolase activity"/>
    <property type="evidence" value="ECO:0007669"/>
    <property type="project" value="UniProtKB-KW"/>
</dbReference>
<evidence type="ECO:0000313" key="3">
    <source>
        <dbReference type="Proteomes" id="UP000638648"/>
    </source>
</evidence>
<dbReference type="Pfam" id="PF03372">
    <property type="entry name" value="Exo_endo_phos"/>
    <property type="match status" value="1"/>
</dbReference>
<dbReference type="AlphaFoldDB" id="A0A927MWX4"/>
<gene>
    <name evidence="2" type="ORF">HEB94_001660</name>
</gene>
<dbReference type="Proteomes" id="UP000638648">
    <property type="component" value="Unassembled WGS sequence"/>
</dbReference>
<organism evidence="2 3">
    <name type="scientific">Actinopolymorpha pittospori</name>
    <dbReference type="NCBI Taxonomy" id="648752"/>
    <lineage>
        <taxon>Bacteria</taxon>
        <taxon>Bacillati</taxon>
        <taxon>Actinomycetota</taxon>
        <taxon>Actinomycetes</taxon>
        <taxon>Propionibacteriales</taxon>
        <taxon>Actinopolymorphaceae</taxon>
        <taxon>Actinopolymorpha</taxon>
    </lineage>
</organism>
<dbReference type="InterPro" id="IPR005135">
    <property type="entry name" value="Endo/exonuclease/phosphatase"/>
</dbReference>
<accession>A0A927MWX4</accession>
<comment type="caution">
    <text evidence="2">The sequence shown here is derived from an EMBL/GenBank/DDBJ whole genome shotgun (WGS) entry which is preliminary data.</text>
</comment>
<sequence length="93" mass="9876">MLNVMAPDHGPKVLVGDFNAKADAPEIAALWQQGLVNVGPNAGKTYPATRPAKTIDLVTVSPDITVRSARVEATAASDHRPVVSDLLLQRHGR</sequence>
<keyword evidence="2" id="KW-0540">Nuclease</keyword>
<dbReference type="GO" id="GO:0004519">
    <property type="term" value="F:endonuclease activity"/>
    <property type="evidence" value="ECO:0007669"/>
    <property type="project" value="UniProtKB-KW"/>
</dbReference>
<proteinExistence type="predicted"/>
<evidence type="ECO:0000313" key="2">
    <source>
        <dbReference type="EMBL" id="MBE1604812.1"/>
    </source>
</evidence>
<dbReference type="InterPro" id="IPR036691">
    <property type="entry name" value="Endo/exonu/phosph_ase_sf"/>
</dbReference>
<keyword evidence="3" id="KW-1185">Reference proteome</keyword>
<feature type="domain" description="Endonuclease/exonuclease/phosphatase" evidence="1">
    <location>
        <begin position="6"/>
        <end position="79"/>
    </location>
</feature>
<evidence type="ECO:0000259" key="1">
    <source>
        <dbReference type="Pfam" id="PF03372"/>
    </source>
</evidence>
<reference evidence="2" key="1">
    <citation type="submission" date="2020-10" db="EMBL/GenBank/DDBJ databases">
        <title>Sequencing the genomes of 1000 actinobacteria strains.</title>
        <authorList>
            <person name="Klenk H.-P."/>
        </authorList>
    </citation>
    <scope>NUCLEOTIDE SEQUENCE</scope>
    <source>
        <strain evidence="2">DSM 45354</strain>
    </source>
</reference>
<name>A0A927MWX4_9ACTN</name>
<dbReference type="EMBL" id="JADBEM010000001">
    <property type="protein sequence ID" value="MBE1604812.1"/>
    <property type="molecule type" value="Genomic_DNA"/>
</dbReference>
<dbReference type="Gene3D" id="3.60.10.10">
    <property type="entry name" value="Endonuclease/exonuclease/phosphatase"/>
    <property type="match status" value="1"/>
</dbReference>
<keyword evidence="2" id="KW-0255">Endonuclease</keyword>
<keyword evidence="2" id="KW-0378">Hydrolase</keyword>
<protein>
    <submittedName>
        <fullName evidence="2">Endonuclease/exonuclease/phosphatase family metal-dependent hydrolase</fullName>
    </submittedName>
</protein>
<dbReference type="SUPFAM" id="SSF56219">
    <property type="entry name" value="DNase I-like"/>
    <property type="match status" value="1"/>
</dbReference>